<keyword evidence="2" id="KW-0732">Signal</keyword>
<feature type="chain" id="PRO_5044285768" description="Beta-2-microglobulin" evidence="2">
    <location>
        <begin position="17"/>
        <end position="95"/>
    </location>
</feature>
<keyword evidence="4" id="KW-1185">Reference proteome</keyword>
<proteinExistence type="predicted"/>
<keyword evidence="1" id="KW-0393">Immunoglobulin domain</keyword>
<feature type="signal peptide" evidence="2">
    <location>
        <begin position="1"/>
        <end position="16"/>
    </location>
</feature>
<dbReference type="Gene3D" id="2.60.40.10">
    <property type="entry name" value="Immunoglobulins"/>
    <property type="match status" value="1"/>
</dbReference>
<dbReference type="PROSITE" id="PS00290">
    <property type="entry name" value="IG_MHC"/>
    <property type="match status" value="1"/>
</dbReference>
<protein>
    <recommendedName>
        <fullName evidence="5">Beta-2-microglobulin</fullName>
    </recommendedName>
</protein>
<dbReference type="InterPro" id="IPR013783">
    <property type="entry name" value="Ig-like_fold"/>
</dbReference>
<reference evidence="3" key="5">
    <citation type="submission" date="2025-09" db="UniProtKB">
        <authorList>
            <consortium name="Ensembl"/>
        </authorList>
    </citation>
    <scope>IDENTIFICATION</scope>
</reference>
<evidence type="ECO:0000256" key="2">
    <source>
        <dbReference type="SAM" id="SignalP"/>
    </source>
</evidence>
<dbReference type="AlphaFoldDB" id="A0A4W4GMF6"/>
<reference evidence="3" key="3">
    <citation type="submission" date="2020-05" db="EMBL/GenBank/DDBJ databases">
        <title>Electrophorus electricus (electric eel) genome, fEleEle1, primary haplotype.</title>
        <authorList>
            <person name="Myers G."/>
            <person name="Meyer A."/>
            <person name="Fedrigo O."/>
            <person name="Formenti G."/>
            <person name="Rhie A."/>
            <person name="Tracey A."/>
            <person name="Sims Y."/>
            <person name="Jarvis E.D."/>
        </authorList>
    </citation>
    <scope>NUCLEOTIDE SEQUENCE [LARGE SCALE GENOMIC DNA]</scope>
</reference>
<accession>A0A4W4GMF6</accession>
<dbReference type="GeneTree" id="ENSGT01040000242000"/>
<dbReference type="Ensembl" id="ENSEEET00000037861.2">
    <property type="protein sequence ID" value="ENSEEEP00000037425.2"/>
    <property type="gene ID" value="ENSEEEG00000017798.2"/>
</dbReference>
<evidence type="ECO:0000313" key="4">
    <source>
        <dbReference type="Proteomes" id="UP000314983"/>
    </source>
</evidence>
<evidence type="ECO:0008006" key="5">
    <source>
        <dbReference type="Google" id="ProtNLM"/>
    </source>
</evidence>
<dbReference type="STRING" id="8005.ENSEEEP00000037425"/>
<dbReference type="InterPro" id="IPR003006">
    <property type="entry name" value="Ig/MHC_CS"/>
</dbReference>
<dbReference type="Proteomes" id="UP000314983">
    <property type="component" value="Chromosome 7"/>
</dbReference>
<reference evidence="3" key="4">
    <citation type="submission" date="2025-08" db="UniProtKB">
        <authorList>
            <consortium name="Ensembl"/>
        </authorList>
    </citation>
    <scope>IDENTIFICATION</scope>
</reference>
<reference evidence="4" key="2">
    <citation type="journal article" date="2017" name="Sci. Adv.">
        <title>A tail of two voltages: Proteomic comparison of the three electric organs of the electric eel.</title>
        <authorList>
            <person name="Traeger L.L."/>
            <person name="Sabat G."/>
            <person name="Barrett-Wilt G.A."/>
            <person name="Wells G.B."/>
            <person name="Sussman M.R."/>
        </authorList>
    </citation>
    <scope>NUCLEOTIDE SEQUENCE [LARGE SCALE GENOMIC DNA]</scope>
</reference>
<name>A0A4W4GMF6_ELEEL</name>
<sequence>CTGCICLLHLDSVVCSFESFSVLCVAVPKVQVYSYSPGEFDKDNVLICHGWMFQLTKSVHFKPRKGEEYTCRVRHMENTRFFTWGKKSMHGKYFV</sequence>
<organism evidence="3 4">
    <name type="scientific">Electrophorus electricus</name>
    <name type="common">Electric eel</name>
    <name type="synonym">Gymnotus electricus</name>
    <dbReference type="NCBI Taxonomy" id="8005"/>
    <lineage>
        <taxon>Eukaryota</taxon>
        <taxon>Metazoa</taxon>
        <taxon>Chordata</taxon>
        <taxon>Craniata</taxon>
        <taxon>Vertebrata</taxon>
        <taxon>Euteleostomi</taxon>
        <taxon>Actinopterygii</taxon>
        <taxon>Neopterygii</taxon>
        <taxon>Teleostei</taxon>
        <taxon>Ostariophysi</taxon>
        <taxon>Gymnotiformes</taxon>
        <taxon>Gymnotoidei</taxon>
        <taxon>Gymnotidae</taxon>
        <taxon>Electrophorus</taxon>
    </lineage>
</organism>
<evidence type="ECO:0000313" key="3">
    <source>
        <dbReference type="Ensembl" id="ENSEEEP00000037425.2"/>
    </source>
</evidence>
<reference evidence="4" key="1">
    <citation type="journal article" date="2014" name="Science">
        <title>Nonhuman genetics. Genomic basis for the convergent evolution of electric organs.</title>
        <authorList>
            <person name="Gallant J.R."/>
            <person name="Traeger L.L."/>
            <person name="Volkening J.D."/>
            <person name="Moffett H."/>
            <person name="Chen P.H."/>
            <person name="Novina C.D."/>
            <person name="Phillips G.N.Jr."/>
            <person name="Anand R."/>
            <person name="Wells G.B."/>
            <person name="Pinch M."/>
            <person name="Guth R."/>
            <person name="Unguez G.A."/>
            <person name="Albert J.S."/>
            <person name="Zakon H.H."/>
            <person name="Samanta M.P."/>
            <person name="Sussman M.R."/>
        </authorList>
    </citation>
    <scope>NUCLEOTIDE SEQUENCE [LARGE SCALE GENOMIC DNA]</scope>
</reference>
<evidence type="ECO:0000256" key="1">
    <source>
        <dbReference type="ARBA" id="ARBA00023319"/>
    </source>
</evidence>